<proteinExistence type="predicted"/>
<dbReference type="KEGG" id="rpy:Y013_26380"/>
<keyword evidence="2" id="KW-0614">Plasmid</keyword>
<evidence type="ECO:0000313" key="3">
    <source>
        <dbReference type="Proteomes" id="UP000018781"/>
    </source>
</evidence>
<dbReference type="HOGENOM" id="CLU_3398168_0_0_11"/>
<name>V9XQK8_9NOCA</name>
<protein>
    <submittedName>
        <fullName evidence="2">Uncharacterized protein</fullName>
    </submittedName>
</protein>
<organism evidence="2 3">
    <name type="scientific">Rhodococcus pyridinivorans SB3094</name>
    <dbReference type="NCBI Taxonomy" id="1435356"/>
    <lineage>
        <taxon>Bacteria</taxon>
        <taxon>Bacillati</taxon>
        <taxon>Actinomycetota</taxon>
        <taxon>Actinomycetes</taxon>
        <taxon>Mycobacteriales</taxon>
        <taxon>Nocardiaceae</taxon>
        <taxon>Rhodococcus</taxon>
    </lineage>
</organism>
<keyword evidence="1" id="KW-1133">Transmembrane helix</keyword>
<feature type="transmembrane region" description="Helical" evidence="1">
    <location>
        <begin position="7"/>
        <end position="27"/>
    </location>
</feature>
<accession>V9XQK8</accession>
<gene>
    <name evidence="2" type="ORF">Y013_26380</name>
</gene>
<dbReference type="AlphaFoldDB" id="V9XQK8"/>
<sequence>MTVEVPALCGLAWIVTTILLADLAALAHTRT</sequence>
<reference evidence="2 3" key="1">
    <citation type="journal article" date="2014" name="Genome Announc.">
        <title>Complete Genome of Rhodococcus pyridinivorans SB3094, a Methyl-Ethyl-Ketone-Degrading Bacterium Used for Bioaugmentation.</title>
        <authorList>
            <person name="Dueholm M.S."/>
            <person name="Albertsen M."/>
            <person name="D'Imperio S."/>
            <person name="Tale V.P."/>
            <person name="Lewis D."/>
            <person name="Nielsen P.H."/>
            <person name="Nielsen J.L."/>
        </authorList>
    </citation>
    <scope>NUCLEOTIDE SEQUENCE [LARGE SCALE GENOMIC DNA]</scope>
    <source>
        <strain evidence="3">SB3094</strain>
        <plasmid evidence="3">1</plasmid>
    </source>
</reference>
<keyword evidence="1" id="KW-0812">Transmembrane</keyword>
<dbReference type="EMBL" id="CP006997">
    <property type="protein sequence ID" value="AHD24329.1"/>
    <property type="molecule type" value="Genomic_DNA"/>
</dbReference>
<evidence type="ECO:0000256" key="1">
    <source>
        <dbReference type="SAM" id="Phobius"/>
    </source>
</evidence>
<geneLocation type="plasmid" evidence="3">
    <name>1</name>
</geneLocation>
<keyword evidence="1" id="KW-0472">Membrane</keyword>
<evidence type="ECO:0000313" key="2">
    <source>
        <dbReference type="EMBL" id="AHD24329.1"/>
    </source>
</evidence>
<dbReference type="Proteomes" id="UP000018781">
    <property type="component" value="Plasmid unnamed"/>
</dbReference>